<sequence length="253" mass="28508">MGTKRKRASKPATGRRCQKREHSTTSGRKYDDNYPSAQPRTSDTTDRKSFVDLPAELHNRIFEPELLRPKVTIANKQIREETTSMFFIKNTFDFQLRWEHFNFAPQAFISDISSSFKLLRSLHLSLELPFPGYNRGLLAQVPANIRTLLKSLRTLNLLHYGMTVYGSPASTLLRGRKAWDCGWFDSFPNSGPFESVTFDVRGIVLSLGQISIQETLAPAAKIFKMRNVLGVPDLRGTSVYVVAVRGPLPGQGS</sequence>
<proteinExistence type="predicted"/>
<protein>
    <submittedName>
        <fullName evidence="2">Uncharacterized protein</fullName>
    </submittedName>
</protein>
<feature type="compositionally biased region" description="Basic and acidic residues" evidence="1">
    <location>
        <begin position="20"/>
        <end position="32"/>
    </location>
</feature>
<gene>
    <name evidence="2" type="ORF">CC80DRAFT_541792</name>
</gene>
<keyword evidence="3" id="KW-1185">Reference proteome</keyword>
<feature type="region of interest" description="Disordered" evidence="1">
    <location>
        <begin position="1"/>
        <end position="48"/>
    </location>
</feature>
<evidence type="ECO:0000313" key="3">
    <source>
        <dbReference type="Proteomes" id="UP000800035"/>
    </source>
</evidence>
<organism evidence="2 3">
    <name type="scientific">Byssothecium circinans</name>
    <dbReference type="NCBI Taxonomy" id="147558"/>
    <lineage>
        <taxon>Eukaryota</taxon>
        <taxon>Fungi</taxon>
        <taxon>Dikarya</taxon>
        <taxon>Ascomycota</taxon>
        <taxon>Pezizomycotina</taxon>
        <taxon>Dothideomycetes</taxon>
        <taxon>Pleosporomycetidae</taxon>
        <taxon>Pleosporales</taxon>
        <taxon>Massarineae</taxon>
        <taxon>Massarinaceae</taxon>
        <taxon>Byssothecium</taxon>
    </lineage>
</organism>
<reference evidence="2" key="1">
    <citation type="journal article" date="2020" name="Stud. Mycol.">
        <title>101 Dothideomycetes genomes: a test case for predicting lifestyles and emergence of pathogens.</title>
        <authorList>
            <person name="Haridas S."/>
            <person name="Albert R."/>
            <person name="Binder M."/>
            <person name="Bloem J."/>
            <person name="Labutti K."/>
            <person name="Salamov A."/>
            <person name="Andreopoulos B."/>
            <person name="Baker S."/>
            <person name="Barry K."/>
            <person name="Bills G."/>
            <person name="Bluhm B."/>
            <person name="Cannon C."/>
            <person name="Castanera R."/>
            <person name="Culley D."/>
            <person name="Daum C."/>
            <person name="Ezra D."/>
            <person name="Gonzalez J."/>
            <person name="Henrissat B."/>
            <person name="Kuo A."/>
            <person name="Liang C."/>
            <person name="Lipzen A."/>
            <person name="Lutzoni F."/>
            <person name="Magnuson J."/>
            <person name="Mondo S."/>
            <person name="Nolan M."/>
            <person name="Ohm R."/>
            <person name="Pangilinan J."/>
            <person name="Park H.-J."/>
            <person name="Ramirez L."/>
            <person name="Alfaro M."/>
            <person name="Sun H."/>
            <person name="Tritt A."/>
            <person name="Yoshinaga Y."/>
            <person name="Zwiers L.-H."/>
            <person name="Turgeon B."/>
            <person name="Goodwin S."/>
            <person name="Spatafora J."/>
            <person name="Crous P."/>
            <person name="Grigoriev I."/>
        </authorList>
    </citation>
    <scope>NUCLEOTIDE SEQUENCE</scope>
    <source>
        <strain evidence="2">CBS 675.92</strain>
    </source>
</reference>
<name>A0A6A5UFC8_9PLEO</name>
<evidence type="ECO:0000313" key="2">
    <source>
        <dbReference type="EMBL" id="KAF1962639.1"/>
    </source>
</evidence>
<dbReference type="AlphaFoldDB" id="A0A6A5UFC8"/>
<accession>A0A6A5UFC8</accession>
<evidence type="ECO:0000256" key="1">
    <source>
        <dbReference type="SAM" id="MobiDB-lite"/>
    </source>
</evidence>
<dbReference type="Proteomes" id="UP000800035">
    <property type="component" value="Unassembled WGS sequence"/>
</dbReference>
<dbReference type="EMBL" id="ML976978">
    <property type="protein sequence ID" value="KAF1962639.1"/>
    <property type="molecule type" value="Genomic_DNA"/>
</dbReference>